<comment type="caution">
    <text evidence="4">The sequence shown here is derived from an EMBL/GenBank/DDBJ whole genome shotgun (WGS) entry which is preliminary data.</text>
</comment>
<gene>
    <name evidence="4" type="ORF">Pma05_10470</name>
</gene>
<dbReference type="EMBL" id="BONX01000004">
    <property type="protein sequence ID" value="GIG94474.1"/>
    <property type="molecule type" value="Genomic_DNA"/>
</dbReference>
<evidence type="ECO:0000313" key="5">
    <source>
        <dbReference type="Proteomes" id="UP000621500"/>
    </source>
</evidence>
<reference evidence="4 5" key="1">
    <citation type="submission" date="2021-01" db="EMBL/GenBank/DDBJ databases">
        <title>Whole genome shotgun sequence of Plantactinospora mayteni NBRC 109088.</title>
        <authorList>
            <person name="Komaki H."/>
            <person name="Tamura T."/>
        </authorList>
    </citation>
    <scope>NUCLEOTIDE SEQUENCE [LARGE SCALE GENOMIC DNA]</scope>
    <source>
        <strain evidence="4 5">NBRC 109088</strain>
    </source>
</reference>
<keyword evidence="5" id="KW-1185">Reference proteome</keyword>
<feature type="domain" description="Carrier" evidence="3">
    <location>
        <begin position="1"/>
        <end position="76"/>
    </location>
</feature>
<dbReference type="Gene3D" id="1.10.1200.10">
    <property type="entry name" value="ACP-like"/>
    <property type="match status" value="1"/>
</dbReference>
<accession>A0ABQ4EIM2</accession>
<dbReference type="Proteomes" id="UP000621500">
    <property type="component" value="Unassembled WGS sequence"/>
</dbReference>
<evidence type="ECO:0000259" key="3">
    <source>
        <dbReference type="PROSITE" id="PS50075"/>
    </source>
</evidence>
<dbReference type="SMART" id="SM00823">
    <property type="entry name" value="PKS_PP"/>
    <property type="match status" value="1"/>
</dbReference>
<keyword evidence="1" id="KW-0596">Phosphopantetheine</keyword>
<evidence type="ECO:0000256" key="2">
    <source>
        <dbReference type="ARBA" id="ARBA00022553"/>
    </source>
</evidence>
<dbReference type="InterPro" id="IPR036736">
    <property type="entry name" value="ACP-like_sf"/>
</dbReference>
<evidence type="ECO:0000313" key="4">
    <source>
        <dbReference type="EMBL" id="GIG94474.1"/>
    </source>
</evidence>
<protein>
    <recommendedName>
        <fullName evidence="3">Carrier domain-containing protein</fullName>
    </recommendedName>
</protein>
<sequence length="82" mass="9027">MTDDELLHSVVQAWRAVLPTDPIAIDTDLLRLGIRSIHLVKVATHLRDTVGIDIAIGRLFECRTPGEMAEVIRTGDPGSVLR</sequence>
<proteinExistence type="predicted"/>
<name>A0ABQ4EIM2_9ACTN</name>
<dbReference type="InterPro" id="IPR009081">
    <property type="entry name" value="PP-bd_ACP"/>
</dbReference>
<evidence type="ECO:0000256" key="1">
    <source>
        <dbReference type="ARBA" id="ARBA00022450"/>
    </source>
</evidence>
<keyword evidence="2" id="KW-0597">Phosphoprotein</keyword>
<dbReference type="SUPFAM" id="SSF47336">
    <property type="entry name" value="ACP-like"/>
    <property type="match status" value="1"/>
</dbReference>
<dbReference type="PROSITE" id="PS50075">
    <property type="entry name" value="CARRIER"/>
    <property type="match status" value="1"/>
</dbReference>
<dbReference type="InterPro" id="IPR020806">
    <property type="entry name" value="PKS_PP-bd"/>
</dbReference>
<dbReference type="Pfam" id="PF00550">
    <property type="entry name" value="PP-binding"/>
    <property type="match status" value="1"/>
</dbReference>
<dbReference type="RefSeq" id="WP_203856100.1">
    <property type="nucleotide sequence ID" value="NZ_BAAAZQ010000002.1"/>
</dbReference>
<organism evidence="4 5">
    <name type="scientific">Plantactinospora mayteni</name>
    <dbReference type="NCBI Taxonomy" id="566021"/>
    <lineage>
        <taxon>Bacteria</taxon>
        <taxon>Bacillati</taxon>
        <taxon>Actinomycetota</taxon>
        <taxon>Actinomycetes</taxon>
        <taxon>Micromonosporales</taxon>
        <taxon>Micromonosporaceae</taxon>
        <taxon>Plantactinospora</taxon>
    </lineage>
</organism>